<dbReference type="RefSeq" id="WP_200800819.1">
    <property type="nucleotide sequence ID" value="NZ_FTNU01000001.1"/>
</dbReference>
<dbReference type="InterPro" id="IPR009045">
    <property type="entry name" value="Zn_M74/Hedgehog-like"/>
</dbReference>
<accession>A0A1N7DJ03</accession>
<feature type="domain" description="Peptidase M15A C-terminal" evidence="1">
    <location>
        <begin position="13"/>
        <end position="109"/>
    </location>
</feature>
<dbReference type="SUPFAM" id="SSF55166">
    <property type="entry name" value="Hedgehog/DD-peptidase"/>
    <property type="match status" value="1"/>
</dbReference>
<dbReference type="Pfam" id="PF08291">
    <property type="entry name" value="Peptidase_M15_3"/>
    <property type="match status" value="1"/>
</dbReference>
<dbReference type="InterPro" id="IPR013230">
    <property type="entry name" value="Peptidase_M15A_C"/>
</dbReference>
<reference evidence="3" key="1">
    <citation type="submission" date="2017-01" db="EMBL/GenBank/DDBJ databases">
        <authorList>
            <person name="Varghese N."/>
            <person name="Submissions S."/>
        </authorList>
    </citation>
    <scope>NUCLEOTIDE SEQUENCE [LARGE SCALE GENOMIC DNA]</scope>
    <source>
        <strain evidence="3">DSM 21768</strain>
    </source>
</reference>
<evidence type="ECO:0000259" key="1">
    <source>
        <dbReference type="Pfam" id="PF08291"/>
    </source>
</evidence>
<organism evidence="2 3">
    <name type="scientific">Moraxella cuniculi DSM 21768</name>
    <dbReference type="NCBI Taxonomy" id="1122245"/>
    <lineage>
        <taxon>Bacteria</taxon>
        <taxon>Pseudomonadati</taxon>
        <taxon>Pseudomonadota</taxon>
        <taxon>Gammaproteobacteria</taxon>
        <taxon>Moraxellales</taxon>
        <taxon>Moraxellaceae</taxon>
        <taxon>Moraxella</taxon>
    </lineage>
</organism>
<keyword evidence="3" id="KW-1185">Reference proteome</keyword>
<evidence type="ECO:0000313" key="2">
    <source>
        <dbReference type="EMBL" id="SIR75774.1"/>
    </source>
</evidence>
<gene>
    <name evidence="2" type="ORF">SAMN02745664_101303</name>
</gene>
<evidence type="ECO:0000313" key="3">
    <source>
        <dbReference type="Proteomes" id="UP000187495"/>
    </source>
</evidence>
<protein>
    <submittedName>
        <fullName evidence="2">Peptidase M15</fullName>
    </submittedName>
</protein>
<name>A0A1N7DJ03_9GAMM</name>
<dbReference type="Proteomes" id="UP000187495">
    <property type="component" value="Unassembled WGS sequence"/>
</dbReference>
<sequence>MSNSNHPIQITPNFSYREMTRSETASRNGIKNIPNQAELANIKYTANQLEKIRSYLNQKYQRPIGIIVTSCFRNETVNRLVGGSKTSAHRYGLAADCDATGFTSRAFAKEIIEMRDKGLIAFDQLILEFPSRGDGAWVHIGFKKDGRNQRNQILTAVKRGGKTVYLQGLQAGAK</sequence>
<dbReference type="STRING" id="34061.B0189_01820"/>
<proteinExistence type="predicted"/>
<dbReference type="Gene3D" id="3.30.1380.10">
    <property type="match status" value="1"/>
</dbReference>
<dbReference type="EMBL" id="FTNU01000001">
    <property type="protein sequence ID" value="SIR75774.1"/>
    <property type="molecule type" value="Genomic_DNA"/>
</dbReference>
<dbReference type="AlphaFoldDB" id="A0A1N7DJ03"/>